<dbReference type="GO" id="GO:0016705">
    <property type="term" value="F:oxidoreductase activity, acting on paired donors, with incorporation or reduction of molecular oxygen"/>
    <property type="evidence" value="ECO:0007669"/>
    <property type="project" value="InterPro"/>
</dbReference>
<dbReference type="GO" id="GO:0004497">
    <property type="term" value="F:monooxygenase activity"/>
    <property type="evidence" value="ECO:0007669"/>
    <property type="project" value="UniProtKB-KW"/>
</dbReference>
<evidence type="ECO:0000256" key="10">
    <source>
        <dbReference type="PIRSR" id="PIRSR602401-1"/>
    </source>
</evidence>
<dbReference type="InterPro" id="IPR002401">
    <property type="entry name" value="Cyt_P450_E_grp-I"/>
</dbReference>
<evidence type="ECO:0000256" key="8">
    <source>
        <dbReference type="ARBA" id="ARBA00023004"/>
    </source>
</evidence>
<comment type="similarity">
    <text evidence="2 11">Belongs to the cytochrome P450 family.</text>
</comment>
<dbReference type="InterPro" id="IPR050651">
    <property type="entry name" value="Plant_Cytochrome_P450_Monoox"/>
</dbReference>
<dbReference type="InterPro" id="IPR036396">
    <property type="entry name" value="Cyt_P450_sf"/>
</dbReference>
<dbReference type="CDD" id="cd20653">
    <property type="entry name" value="CYP81"/>
    <property type="match status" value="1"/>
</dbReference>
<keyword evidence="14" id="KW-1185">Reference proteome</keyword>
<evidence type="ECO:0000256" key="4">
    <source>
        <dbReference type="ARBA" id="ARBA00022692"/>
    </source>
</evidence>
<evidence type="ECO:0000256" key="3">
    <source>
        <dbReference type="ARBA" id="ARBA00022617"/>
    </source>
</evidence>
<keyword evidence="8 10" id="KW-0408">Iron</keyword>
<dbReference type="SUPFAM" id="SSF48264">
    <property type="entry name" value="Cytochrome P450"/>
    <property type="match status" value="1"/>
</dbReference>
<comment type="cofactor">
    <cofactor evidence="10">
        <name>heme</name>
        <dbReference type="ChEBI" id="CHEBI:30413"/>
    </cofactor>
</comment>
<dbReference type="GO" id="GO:0020037">
    <property type="term" value="F:heme binding"/>
    <property type="evidence" value="ECO:0007669"/>
    <property type="project" value="InterPro"/>
</dbReference>
<dbReference type="PRINTS" id="PR00463">
    <property type="entry name" value="EP450I"/>
</dbReference>
<evidence type="ECO:0000256" key="6">
    <source>
        <dbReference type="ARBA" id="ARBA00022989"/>
    </source>
</evidence>
<feature type="binding site" description="axial binding residue" evidence="10">
    <location>
        <position position="450"/>
    </location>
    <ligand>
        <name>heme</name>
        <dbReference type="ChEBI" id="CHEBI:30413"/>
    </ligand>
    <ligandPart>
        <name>Fe</name>
        <dbReference type="ChEBI" id="CHEBI:18248"/>
    </ligandPart>
</feature>
<feature type="chain" id="PRO_5043406832" evidence="12">
    <location>
        <begin position="24"/>
        <end position="514"/>
    </location>
</feature>
<keyword evidence="12" id="KW-0732">Signal</keyword>
<dbReference type="PROSITE" id="PS00086">
    <property type="entry name" value="CYTOCHROME_P450"/>
    <property type="match status" value="1"/>
</dbReference>
<dbReference type="InterPro" id="IPR001128">
    <property type="entry name" value="Cyt_P450"/>
</dbReference>
<keyword evidence="4" id="KW-0812">Transmembrane</keyword>
<keyword evidence="11" id="KW-0503">Monooxygenase</keyword>
<proteinExistence type="inferred from homology"/>
<evidence type="ECO:0000256" key="12">
    <source>
        <dbReference type="SAM" id="SignalP"/>
    </source>
</evidence>
<dbReference type="InterPro" id="IPR017972">
    <property type="entry name" value="Cyt_P450_CS"/>
</dbReference>
<dbReference type="FunFam" id="1.10.630.10:FF:000023">
    <property type="entry name" value="Cytochrome P450 family protein"/>
    <property type="match status" value="1"/>
</dbReference>
<organism evidence="13 14">
    <name type="scientific">Acorus gramineus</name>
    <name type="common">Dwarf sweet flag</name>
    <dbReference type="NCBI Taxonomy" id="55184"/>
    <lineage>
        <taxon>Eukaryota</taxon>
        <taxon>Viridiplantae</taxon>
        <taxon>Streptophyta</taxon>
        <taxon>Embryophyta</taxon>
        <taxon>Tracheophyta</taxon>
        <taxon>Spermatophyta</taxon>
        <taxon>Magnoliopsida</taxon>
        <taxon>Liliopsida</taxon>
        <taxon>Acoraceae</taxon>
        <taxon>Acorus</taxon>
    </lineage>
</organism>
<name>A0AAV9AY65_ACOGR</name>
<evidence type="ECO:0000256" key="2">
    <source>
        <dbReference type="ARBA" id="ARBA00010617"/>
    </source>
</evidence>
<keyword evidence="3 10" id="KW-0349">Heme</keyword>
<keyword evidence="5 10" id="KW-0479">Metal-binding</keyword>
<reference evidence="13" key="2">
    <citation type="submission" date="2023-06" db="EMBL/GenBank/DDBJ databases">
        <authorList>
            <person name="Ma L."/>
            <person name="Liu K.-W."/>
            <person name="Li Z."/>
            <person name="Hsiao Y.-Y."/>
            <person name="Qi Y."/>
            <person name="Fu T."/>
            <person name="Tang G."/>
            <person name="Zhang D."/>
            <person name="Sun W.-H."/>
            <person name="Liu D.-K."/>
            <person name="Li Y."/>
            <person name="Chen G.-Z."/>
            <person name="Liu X.-D."/>
            <person name="Liao X.-Y."/>
            <person name="Jiang Y.-T."/>
            <person name="Yu X."/>
            <person name="Hao Y."/>
            <person name="Huang J."/>
            <person name="Zhao X.-W."/>
            <person name="Ke S."/>
            <person name="Chen Y.-Y."/>
            <person name="Wu W.-L."/>
            <person name="Hsu J.-L."/>
            <person name="Lin Y.-F."/>
            <person name="Huang M.-D."/>
            <person name="Li C.-Y."/>
            <person name="Huang L."/>
            <person name="Wang Z.-W."/>
            <person name="Zhao X."/>
            <person name="Zhong W.-Y."/>
            <person name="Peng D.-H."/>
            <person name="Ahmad S."/>
            <person name="Lan S."/>
            <person name="Zhang J.-S."/>
            <person name="Tsai W.-C."/>
            <person name="Van De Peer Y."/>
            <person name="Liu Z.-J."/>
        </authorList>
    </citation>
    <scope>NUCLEOTIDE SEQUENCE</scope>
    <source>
        <strain evidence="13">SCP</strain>
        <tissue evidence="13">Leaves</tissue>
    </source>
</reference>
<dbReference type="PRINTS" id="PR00385">
    <property type="entry name" value="P450"/>
</dbReference>
<comment type="caution">
    <text evidence="13">The sequence shown here is derived from an EMBL/GenBank/DDBJ whole genome shotgun (WGS) entry which is preliminary data.</text>
</comment>
<dbReference type="Gene3D" id="1.10.630.10">
    <property type="entry name" value="Cytochrome P450"/>
    <property type="match status" value="1"/>
</dbReference>
<evidence type="ECO:0000256" key="9">
    <source>
        <dbReference type="ARBA" id="ARBA00023136"/>
    </source>
</evidence>
<dbReference type="GO" id="GO:0016020">
    <property type="term" value="C:membrane"/>
    <property type="evidence" value="ECO:0007669"/>
    <property type="project" value="UniProtKB-SubCell"/>
</dbReference>
<evidence type="ECO:0000256" key="1">
    <source>
        <dbReference type="ARBA" id="ARBA00004167"/>
    </source>
</evidence>
<evidence type="ECO:0000313" key="13">
    <source>
        <dbReference type="EMBL" id="KAK1269265.1"/>
    </source>
</evidence>
<dbReference type="PANTHER" id="PTHR47947">
    <property type="entry name" value="CYTOCHROME P450 82C3-RELATED"/>
    <property type="match status" value="1"/>
</dbReference>
<feature type="signal peptide" evidence="12">
    <location>
        <begin position="1"/>
        <end position="23"/>
    </location>
</feature>
<evidence type="ECO:0000256" key="7">
    <source>
        <dbReference type="ARBA" id="ARBA00023002"/>
    </source>
</evidence>
<dbReference type="Proteomes" id="UP001179952">
    <property type="component" value="Unassembled WGS sequence"/>
</dbReference>
<dbReference type="AlphaFoldDB" id="A0AAV9AY65"/>
<keyword evidence="7 11" id="KW-0560">Oxidoreductase</keyword>
<dbReference type="GO" id="GO:0005506">
    <property type="term" value="F:iron ion binding"/>
    <property type="evidence" value="ECO:0007669"/>
    <property type="project" value="InterPro"/>
</dbReference>
<dbReference type="PANTHER" id="PTHR47947:SF62">
    <property type="entry name" value="CYTOCHROME P450, FAMILY 81, SUBFAMILY D, POLYPEPTIDE 5"/>
    <property type="match status" value="1"/>
</dbReference>
<reference evidence="13" key="1">
    <citation type="journal article" date="2023" name="Nat. Commun.">
        <title>Diploid and tetraploid genomes of Acorus and the evolution of monocots.</title>
        <authorList>
            <person name="Ma L."/>
            <person name="Liu K.W."/>
            <person name="Li Z."/>
            <person name="Hsiao Y.Y."/>
            <person name="Qi Y."/>
            <person name="Fu T."/>
            <person name="Tang G.D."/>
            <person name="Zhang D."/>
            <person name="Sun W.H."/>
            <person name="Liu D.K."/>
            <person name="Li Y."/>
            <person name="Chen G.Z."/>
            <person name="Liu X.D."/>
            <person name="Liao X.Y."/>
            <person name="Jiang Y.T."/>
            <person name="Yu X."/>
            <person name="Hao Y."/>
            <person name="Huang J."/>
            <person name="Zhao X.W."/>
            <person name="Ke S."/>
            <person name="Chen Y.Y."/>
            <person name="Wu W.L."/>
            <person name="Hsu J.L."/>
            <person name="Lin Y.F."/>
            <person name="Huang M.D."/>
            <person name="Li C.Y."/>
            <person name="Huang L."/>
            <person name="Wang Z.W."/>
            <person name="Zhao X."/>
            <person name="Zhong W.Y."/>
            <person name="Peng D.H."/>
            <person name="Ahmad S."/>
            <person name="Lan S."/>
            <person name="Zhang J.S."/>
            <person name="Tsai W.C."/>
            <person name="Van de Peer Y."/>
            <person name="Liu Z.J."/>
        </authorList>
    </citation>
    <scope>NUCLEOTIDE SEQUENCE</scope>
    <source>
        <strain evidence="13">SCP</strain>
    </source>
</reference>
<evidence type="ECO:0000313" key="14">
    <source>
        <dbReference type="Proteomes" id="UP001179952"/>
    </source>
</evidence>
<accession>A0AAV9AY65</accession>
<protein>
    <submittedName>
        <fullName evidence="13">Isoflavone 2'-hydroxylase</fullName>
    </submittedName>
</protein>
<evidence type="ECO:0000256" key="5">
    <source>
        <dbReference type="ARBA" id="ARBA00022723"/>
    </source>
</evidence>
<keyword evidence="6" id="KW-1133">Transmembrane helix</keyword>
<comment type="subcellular location">
    <subcellularLocation>
        <location evidence="1">Membrane</location>
        <topology evidence="1">Single-pass membrane protein</topology>
    </subcellularLocation>
</comment>
<evidence type="ECO:0000256" key="11">
    <source>
        <dbReference type="RuleBase" id="RU000461"/>
    </source>
</evidence>
<dbReference type="EMBL" id="JAUJYN010000006">
    <property type="protein sequence ID" value="KAK1269265.1"/>
    <property type="molecule type" value="Genomic_DNA"/>
</dbReference>
<sequence>MDDLLFYLALLLTVLLLSRFILSPPPKSPSNKSPPPSPPSLPLIGHLHLFKKPLHRSLSALSLKYGPVLFLRVGARPVLVVSSSSAAEDCFTKNDIAFANRPRLLAGKILGYEFTAPGWAPYGDHWRNLRRITTVGVYSTARVNSFSPIRSAEIRSIVKCFFAGRSSIDGGFTKVELKSVFFDLAFNVMMEMISGKKYHGEGATGSREEAEEFREIVEETFRLAGASNLGDFMPVLNRVGFMGLEKRLLRLKKRRDAFFEGMIEELRLKRKGGEASEGVEKRETIIDVMLSLQESDAEYYTDTIIKGVIASLLAAGTDTTAVTTEWALSHLLNNPETLKKARDEIDTVVGHDHMLEESSLPNLPYLNDIISETLRLCPAGPLLVPHESTKECTVGGYYVPPGTMLLVNAWAIHRDPSLWEEPTKFKPERFQGGGVEGYKMIPFGSGRRRCPGEGLAMRLLGLTLGTLIQCFEWKRVGEEEVDMMEGPGLTMPKDKPLEAMYRPWPSMVYVLSQL</sequence>
<dbReference type="Pfam" id="PF00067">
    <property type="entry name" value="p450"/>
    <property type="match status" value="1"/>
</dbReference>
<keyword evidence="9" id="KW-0472">Membrane</keyword>
<gene>
    <name evidence="13" type="ORF">QJS04_geneDACA006304</name>
</gene>